<name>A0A7I9ZJU1_9MYCO</name>
<dbReference type="Proteomes" id="UP000465304">
    <property type="component" value="Unassembled WGS sequence"/>
</dbReference>
<dbReference type="AlphaFoldDB" id="A0A7I9ZJU1"/>
<comment type="caution">
    <text evidence="2">The sequence shown here is derived from an EMBL/GenBank/DDBJ whole genome shotgun (WGS) entry which is preliminary data.</text>
</comment>
<dbReference type="EMBL" id="BLLB01000002">
    <property type="protein sequence ID" value="GFH01280.1"/>
    <property type="molecule type" value="Genomic_DNA"/>
</dbReference>
<reference evidence="2 3" key="1">
    <citation type="journal article" date="2019" name="Emerg. Microbes Infect.">
        <title>Comprehensive subspecies identification of 175 nontuberculous mycobacteria species based on 7547 genomic profiles.</title>
        <authorList>
            <person name="Matsumoto Y."/>
            <person name="Kinjo T."/>
            <person name="Motooka D."/>
            <person name="Nabeya D."/>
            <person name="Jung N."/>
            <person name="Uechi K."/>
            <person name="Horii T."/>
            <person name="Iida T."/>
            <person name="Fujita J."/>
            <person name="Nakamura S."/>
        </authorList>
    </citation>
    <scope>NUCLEOTIDE SEQUENCE [LARGE SCALE GENOMIC DNA]</scope>
    <source>
        <strain evidence="2 3">JCM 30996</strain>
    </source>
</reference>
<gene>
    <name evidence="2" type="ORF">MHIP_17630</name>
</gene>
<keyword evidence="1" id="KW-0472">Membrane</keyword>
<protein>
    <submittedName>
        <fullName evidence="2">Uncharacterized protein</fullName>
    </submittedName>
</protein>
<organism evidence="2 3">
    <name type="scientific">Mycolicibacterium hippocampi</name>
    <dbReference type="NCBI Taxonomy" id="659824"/>
    <lineage>
        <taxon>Bacteria</taxon>
        <taxon>Bacillati</taxon>
        <taxon>Actinomycetota</taxon>
        <taxon>Actinomycetes</taxon>
        <taxon>Mycobacteriales</taxon>
        <taxon>Mycobacteriaceae</taxon>
        <taxon>Mycolicibacterium</taxon>
    </lineage>
</organism>
<accession>A0A7I9ZJU1</accession>
<keyword evidence="3" id="KW-1185">Reference proteome</keyword>
<evidence type="ECO:0000313" key="3">
    <source>
        <dbReference type="Proteomes" id="UP000465304"/>
    </source>
</evidence>
<feature type="transmembrane region" description="Helical" evidence="1">
    <location>
        <begin position="59"/>
        <end position="79"/>
    </location>
</feature>
<evidence type="ECO:0000313" key="2">
    <source>
        <dbReference type="EMBL" id="GFH01280.1"/>
    </source>
</evidence>
<sequence length="338" mass="35991">MELMWWAVVLAGIGALVLTGALAMLLPTERVRGRRPLANTDRLTQLPEYRAVIRRRTRATAVALALLTLLFGTTVLASARPVGTLWENDDSAPREDIMLCVGQPITDPATGQFLNYFARQATTYGTERIGLTSPNRRVVPLTRDYQFAAGRFGDYAQAARIQEQADSATLSPAEAIGLRARTESFAAPLGYDDYSPTVADVLALCLTGFPGFETEGDTRRSLIYLGPGALRSPGDAAPSLFTDAQVTEMAQQAGVQVNAVTTPGRDTRALATLTEVTGGQFYRFDAASLDGDLDSIRAAAAGQDGDRAGGREDTPVVVLVAALALAALLGVSLMAVRR</sequence>
<feature type="transmembrane region" description="Helical" evidence="1">
    <location>
        <begin position="316"/>
        <end position="336"/>
    </location>
</feature>
<feature type="transmembrane region" description="Helical" evidence="1">
    <location>
        <begin position="6"/>
        <end position="26"/>
    </location>
</feature>
<keyword evidence="1" id="KW-0812">Transmembrane</keyword>
<proteinExistence type="predicted"/>
<keyword evidence="1" id="KW-1133">Transmembrane helix</keyword>
<evidence type="ECO:0000256" key="1">
    <source>
        <dbReference type="SAM" id="Phobius"/>
    </source>
</evidence>